<dbReference type="AlphaFoldDB" id="A0A1S3DNT2"/>
<evidence type="ECO:0000313" key="4">
    <source>
        <dbReference type="Proteomes" id="UP000079169"/>
    </source>
</evidence>
<dbReference type="STRING" id="121845.A0A1S3DNT2"/>
<proteinExistence type="predicted"/>
<accession>A0A1S3DNT2</accession>
<keyword evidence="1" id="KW-0732">Signal</keyword>
<evidence type="ECO:0000256" key="2">
    <source>
        <dbReference type="ARBA" id="ARBA00022737"/>
    </source>
</evidence>
<name>A0A1S3DNT2_DIACI</name>
<keyword evidence="2" id="KW-0677">Repeat</keyword>
<evidence type="ECO:0000256" key="3">
    <source>
        <dbReference type="ARBA" id="ARBA00023180"/>
    </source>
</evidence>
<dbReference type="GO" id="GO:0045217">
    <property type="term" value="P:cell-cell junction maintenance"/>
    <property type="evidence" value="ECO:0007669"/>
    <property type="project" value="TreeGrafter"/>
</dbReference>
<dbReference type="PaxDb" id="121845-A0A1S3DNT2"/>
<dbReference type="KEGG" id="dci:103521818"/>
<gene>
    <name evidence="5" type="primary">LOC103521818</name>
</gene>
<dbReference type="PANTHER" id="PTHR47653:SF1">
    <property type="entry name" value="DELETED IN MALIGNANT BRAIN TUMORS 1 PROTEIN"/>
    <property type="match status" value="1"/>
</dbReference>
<reference evidence="5" key="1">
    <citation type="submission" date="2025-08" db="UniProtKB">
        <authorList>
            <consortium name="RefSeq"/>
        </authorList>
    </citation>
    <scope>IDENTIFICATION</scope>
</reference>
<organism evidence="4 5">
    <name type="scientific">Diaphorina citri</name>
    <name type="common">Asian citrus psyllid</name>
    <dbReference type="NCBI Taxonomy" id="121845"/>
    <lineage>
        <taxon>Eukaryota</taxon>
        <taxon>Metazoa</taxon>
        <taxon>Ecdysozoa</taxon>
        <taxon>Arthropoda</taxon>
        <taxon>Hexapoda</taxon>
        <taxon>Insecta</taxon>
        <taxon>Pterygota</taxon>
        <taxon>Neoptera</taxon>
        <taxon>Paraneoptera</taxon>
        <taxon>Hemiptera</taxon>
        <taxon>Sternorrhyncha</taxon>
        <taxon>Psylloidea</taxon>
        <taxon>Psyllidae</taxon>
        <taxon>Diaphorininae</taxon>
        <taxon>Diaphorina</taxon>
    </lineage>
</organism>
<keyword evidence="3" id="KW-0325">Glycoprotein</keyword>
<dbReference type="PANTHER" id="PTHR47653">
    <property type="entry name" value="PROTEIN BARK BEETLE"/>
    <property type="match status" value="1"/>
</dbReference>
<protein>
    <submittedName>
        <fullName evidence="5">Protein bark beetle-like</fullName>
    </submittedName>
</protein>
<sequence>MYGRRPMCYWNSQFIFIHCKERNVQPNTDYWGGIRFASGDFESSGYEHRIHDSVTHETSRTRESVLEHVHIVGAGMLHHETSPAVLSVAKSPSITHVNISQCLSHGVSLISPSENIKLMFNWIQNVLGVGITIAIYI</sequence>
<dbReference type="GeneID" id="103521818"/>
<dbReference type="RefSeq" id="XP_008485148.2">
    <property type="nucleotide sequence ID" value="XM_008486926.2"/>
</dbReference>
<dbReference type="GO" id="GO:0016020">
    <property type="term" value="C:membrane"/>
    <property type="evidence" value="ECO:0007669"/>
    <property type="project" value="TreeGrafter"/>
</dbReference>
<dbReference type="InterPro" id="IPR053243">
    <property type="entry name" value="SJ_maturation_regulator"/>
</dbReference>
<evidence type="ECO:0000256" key="1">
    <source>
        <dbReference type="ARBA" id="ARBA00022729"/>
    </source>
</evidence>
<evidence type="ECO:0000313" key="5">
    <source>
        <dbReference type="RefSeq" id="XP_008485148.2"/>
    </source>
</evidence>
<feature type="non-terminal residue" evidence="5">
    <location>
        <position position="137"/>
    </location>
</feature>
<keyword evidence="4" id="KW-1185">Reference proteome</keyword>
<dbReference type="Proteomes" id="UP000079169">
    <property type="component" value="Unplaced"/>
</dbReference>